<dbReference type="SMART" id="SM00767">
    <property type="entry name" value="DCD"/>
    <property type="match status" value="1"/>
</dbReference>
<dbReference type="SMART" id="SM00612">
    <property type="entry name" value="Kelch"/>
    <property type="match status" value="4"/>
</dbReference>
<feature type="domain" description="DCD" evidence="2">
    <location>
        <begin position="99"/>
        <end position="232"/>
    </location>
</feature>
<dbReference type="InterPro" id="IPR013989">
    <property type="entry name" value="Dev_and_cell_death_domain"/>
</dbReference>
<dbReference type="InterPro" id="IPR015915">
    <property type="entry name" value="Kelch-typ_b-propeller"/>
</dbReference>
<dbReference type="SUPFAM" id="SSF117281">
    <property type="entry name" value="Kelch motif"/>
    <property type="match status" value="1"/>
</dbReference>
<feature type="region of interest" description="Disordered" evidence="1">
    <location>
        <begin position="29"/>
        <end position="71"/>
    </location>
</feature>
<feature type="region of interest" description="Disordered" evidence="1">
    <location>
        <begin position="171"/>
        <end position="194"/>
    </location>
</feature>
<dbReference type="GO" id="GO:0034976">
    <property type="term" value="P:response to endoplasmic reticulum stress"/>
    <property type="evidence" value="ECO:0007669"/>
    <property type="project" value="InterPro"/>
</dbReference>
<reference evidence="3" key="1">
    <citation type="submission" date="2020-10" db="EMBL/GenBank/DDBJ databases">
        <authorList>
            <person name="Han B."/>
            <person name="Lu T."/>
            <person name="Zhao Q."/>
            <person name="Huang X."/>
            <person name="Zhao Y."/>
        </authorList>
    </citation>
    <scope>NUCLEOTIDE SEQUENCE</scope>
</reference>
<keyword evidence="4" id="KW-1185">Reference proteome</keyword>
<dbReference type="PANTHER" id="PTHR46034">
    <property type="match status" value="1"/>
</dbReference>
<evidence type="ECO:0000313" key="4">
    <source>
        <dbReference type="Proteomes" id="UP000604825"/>
    </source>
</evidence>
<accession>A0A811RK78</accession>
<protein>
    <recommendedName>
        <fullName evidence="2">DCD domain-containing protein</fullName>
    </recommendedName>
</protein>
<dbReference type="Pfam" id="PF01344">
    <property type="entry name" value="Kelch_1"/>
    <property type="match status" value="4"/>
</dbReference>
<name>A0A811RK78_9POAL</name>
<evidence type="ECO:0000259" key="2">
    <source>
        <dbReference type="PROSITE" id="PS51222"/>
    </source>
</evidence>
<dbReference type="InterPro" id="IPR044832">
    <property type="entry name" value="NRP-like"/>
</dbReference>
<dbReference type="PROSITE" id="PS51222">
    <property type="entry name" value="DCD"/>
    <property type="match status" value="1"/>
</dbReference>
<dbReference type="Pfam" id="PF10539">
    <property type="entry name" value="Dev_Cell_Death"/>
    <property type="match status" value="1"/>
</dbReference>
<organism evidence="3 4">
    <name type="scientific">Miscanthus lutarioriparius</name>
    <dbReference type="NCBI Taxonomy" id="422564"/>
    <lineage>
        <taxon>Eukaryota</taxon>
        <taxon>Viridiplantae</taxon>
        <taxon>Streptophyta</taxon>
        <taxon>Embryophyta</taxon>
        <taxon>Tracheophyta</taxon>
        <taxon>Spermatophyta</taxon>
        <taxon>Magnoliopsida</taxon>
        <taxon>Liliopsida</taxon>
        <taxon>Poales</taxon>
        <taxon>Poaceae</taxon>
        <taxon>PACMAD clade</taxon>
        <taxon>Panicoideae</taxon>
        <taxon>Andropogonodae</taxon>
        <taxon>Andropogoneae</taxon>
        <taxon>Saccharinae</taxon>
        <taxon>Miscanthus</taxon>
    </lineage>
</organism>
<gene>
    <name evidence="3" type="ORF">NCGR_LOCUS54119</name>
</gene>
<dbReference type="PANTHER" id="PTHR46034:SF23">
    <property type="entry name" value="DCD (DEVELOPMENT AND CELL DEATH) DOMAIN PROTEIN"/>
    <property type="match status" value="1"/>
</dbReference>
<feature type="compositionally biased region" description="Low complexity" evidence="1">
    <location>
        <begin position="54"/>
        <end position="63"/>
    </location>
</feature>
<sequence>MWVDVRLRMLCGCGMRGAGRESCIRTHPVAQVPPLPENSNYSSSEARPERQRQRQSSSLHPRPAFASSPAYECEQEPLRSAWARSSLRVRSPPSVLFLLGTVRQWGLVLLHGSTPSKAKRFQGLPKSHISYVRNIKEGLPLFLFNYDDRRLYGIYEAAGNGKFCPESNAWSHDSKGKTSYPPQMPPAAAPADDHGRELVISPGWATECEGNNNLKSEKVVKSYADIVKKNKFEEVGTRDVDVEHASSGNESFGGLDELDCQYTSPERVVPVQQQQYPDKQGKMLSFDQVLQGRMTFPDQQWHSDFYANTTETEDNDAYSCKYAQEVKCAILDGNSNLPETLDSEVDKLSLGHSNLLVQLLDSESCTEAKMIDVVKELSGRIEVMEKKQAWSNKEVKHLQGVNERLLKRIVKLKGTVKTLNSKIDPLTLDDSLNQLFSPSLDVVTPLKSMAVGKSYTSTVALEGKIFVLGGGDGACWFDTVDCYDRSRDDWSTCPSLTRDKGSLAGVSVNGRIYAFGGGDGTECFSDVEMFDPTHGKWIKSQPMLEKRFALAGVALNGVIYAVGGFNGVEYLSSAERLDPREPNWKMVPKMSAGRGCHTLTVLDEKIFSIGGYDIGAKAMVATVEVYEPRMPSWMMVEPMNYTRGYHSSAVLGGSIFTFGGVKGEADTILDVVERYKEGCGWVTTGLKSIGKRCYCSAIVL</sequence>
<evidence type="ECO:0000256" key="1">
    <source>
        <dbReference type="SAM" id="MobiDB-lite"/>
    </source>
</evidence>
<proteinExistence type="predicted"/>
<comment type="caution">
    <text evidence="3">The sequence shown here is derived from an EMBL/GenBank/DDBJ whole genome shotgun (WGS) entry which is preliminary data.</text>
</comment>
<dbReference type="InterPro" id="IPR006652">
    <property type="entry name" value="Kelch_1"/>
</dbReference>
<evidence type="ECO:0000313" key="3">
    <source>
        <dbReference type="EMBL" id="CAD6270827.1"/>
    </source>
</evidence>
<dbReference type="OrthoDB" id="45365at2759"/>
<dbReference type="AlphaFoldDB" id="A0A811RK78"/>
<dbReference type="Proteomes" id="UP000604825">
    <property type="component" value="Unassembled WGS sequence"/>
</dbReference>
<dbReference type="EMBL" id="CAJGYO010000015">
    <property type="protein sequence ID" value="CAD6270827.1"/>
    <property type="molecule type" value="Genomic_DNA"/>
</dbReference>
<dbReference type="Gene3D" id="2.120.10.80">
    <property type="entry name" value="Kelch-type beta propeller"/>
    <property type="match status" value="1"/>
</dbReference>